<dbReference type="AlphaFoldDB" id="A0AAV7FA35"/>
<proteinExistence type="predicted"/>
<evidence type="ECO:0000313" key="2">
    <source>
        <dbReference type="Proteomes" id="UP000825729"/>
    </source>
</evidence>
<dbReference type="Proteomes" id="UP000825729">
    <property type="component" value="Unassembled WGS sequence"/>
</dbReference>
<dbReference type="EMBL" id="JAINDJ010000002">
    <property type="protein sequence ID" value="KAG9457798.1"/>
    <property type="molecule type" value="Genomic_DNA"/>
</dbReference>
<organism evidence="1 2">
    <name type="scientific">Aristolochia fimbriata</name>
    <name type="common">White veined hardy Dutchman's pipe vine</name>
    <dbReference type="NCBI Taxonomy" id="158543"/>
    <lineage>
        <taxon>Eukaryota</taxon>
        <taxon>Viridiplantae</taxon>
        <taxon>Streptophyta</taxon>
        <taxon>Embryophyta</taxon>
        <taxon>Tracheophyta</taxon>
        <taxon>Spermatophyta</taxon>
        <taxon>Magnoliopsida</taxon>
        <taxon>Magnoliidae</taxon>
        <taxon>Piperales</taxon>
        <taxon>Aristolochiaceae</taxon>
        <taxon>Aristolochia</taxon>
    </lineage>
</organism>
<reference evidence="1 2" key="1">
    <citation type="submission" date="2021-07" db="EMBL/GenBank/DDBJ databases">
        <title>The Aristolochia fimbriata genome: insights into angiosperm evolution, floral development and chemical biosynthesis.</title>
        <authorList>
            <person name="Jiao Y."/>
        </authorList>
    </citation>
    <scope>NUCLEOTIDE SEQUENCE [LARGE SCALE GENOMIC DNA]</scope>
    <source>
        <strain evidence="1">IBCAS-2021</strain>
        <tissue evidence="1">Leaf</tissue>
    </source>
</reference>
<name>A0AAV7FA35_ARIFI</name>
<evidence type="ECO:0000313" key="1">
    <source>
        <dbReference type="EMBL" id="KAG9457798.1"/>
    </source>
</evidence>
<keyword evidence="2" id="KW-1185">Reference proteome</keyword>
<comment type="caution">
    <text evidence="1">The sequence shown here is derived from an EMBL/GenBank/DDBJ whole genome shotgun (WGS) entry which is preliminary data.</text>
</comment>
<protein>
    <submittedName>
        <fullName evidence="1">Uncharacterized protein</fullName>
    </submittedName>
</protein>
<sequence>MPKKRKGPRRTPWGNLCAVNGSLYMCIWGVQHGSTRNWCKILLRLIYILRLPSSFTTKLVVPSVYGGGFLSLSLQSQLVFVFLNDLACGRDPFLNLLVARKHIGHGDREELD</sequence>
<gene>
    <name evidence="1" type="ORF">H6P81_002306</name>
</gene>
<accession>A0AAV7FA35</accession>